<dbReference type="Proteomes" id="UP000016933">
    <property type="component" value="Unassembled WGS sequence"/>
</dbReference>
<evidence type="ECO:0000259" key="9">
    <source>
        <dbReference type="PROSITE" id="PS50110"/>
    </source>
</evidence>
<dbReference type="InterPro" id="IPR005467">
    <property type="entry name" value="His_kinase_dom"/>
</dbReference>
<feature type="compositionally biased region" description="Low complexity" evidence="7">
    <location>
        <begin position="449"/>
        <end position="460"/>
    </location>
</feature>
<dbReference type="InterPro" id="IPR003594">
    <property type="entry name" value="HATPase_dom"/>
</dbReference>
<feature type="region of interest" description="Disordered" evidence="7">
    <location>
        <begin position="202"/>
        <end position="322"/>
    </location>
</feature>
<keyword evidence="3 6" id="KW-0597">Phosphoprotein</keyword>
<dbReference type="PRINTS" id="PR00344">
    <property type="entry name" value="BCTRLSENSOR"/>
</dbReference>
<feature type="region of interest" description="Disordered" evidence="7">
    <location>
        <begin position="1004"/>
        <end position="1028"/>
    </location>
</feature>
<dbReference type="EC" id="2.7.13.3" evidence="2"/>
<feature type="compositionally biased region" description="Polar residues" evidence="7">
    <location>
        <begin position="367"/>
        <end position="378"/>
    </location>
</feature>
<dbReference type="Gene3D" id="3.30.450.40">
    <property type="match status" value="1"/>
</dbReference>
<feature type="domain" description="Histidine kinase" evidence="8">
    <location>
        <begin position="560"/>
        <end position="821"/>
    </location>
</feature>
<evidence type="ECO:0000256" key="1">
    <source>
        <dbReference type="ARBA" id="ARBA00000085"/>
    </source>
</evidence>
<comment type="catalytic activity">
    <reaction evidence="1">
        <text>ATP + protein L-histidine = ADP + protein N-phospho-L-histidine.</text>
        <dbReference type="EC" id="2.7.13.3"/>
    </reaction>
</comment>
<dbReference type="SUPFAM" id="SSF52172">
    <property type="entry name" value="CheY-like"/>
    <property type="match status" value="1"/>
</dbReference>
<dbReference type="GO" id="GO:0005886">
    <property type="term" value="C:plasma membrane"/>
    <property type="evidence" value="ECO:0007669"/>
    <property type="project" value="TreeGrafter"/>
</dbReference>
<feature type="compositionally biased region" description="Basic and acidic residues" evidence="7">
    <location>
        <begin position="461"/>
        <end position="470"/>
    </location>
</feature>
<dbReference type="Gene3D" id="1.10.287.130">
    <property type="match status" value="1"/>
</dbReference>
<feature type="compositionally biased region" description="Polar residues" evidence="7">
    <location>
        <begin position="290"/>
        <end position="322"/>
    </location>
</feature>
<dbReference type="InterPro" id="IPR003018">
    <property type="entry name" value="GAF"/>
</dbReference>
<dbReference type="CDD" id="cd17546">
    <property type="entry name" value="REC_hyHK_CKI1_RcsC-like"/>
    <property type="match status" value="1"/>
</dbReference>
<dbReference type="HOGENOM" id="CLU_002763_0_0_1"/>
<dbReference type="PROSITE" id="PS50109">
    <property type="entry name" value="HIS_KIN"/>
    <property type="match status" value="1"/>
</dbReference>
<feature type="compositionally biased region" description="Basic and acidic residues" evidence="7">
    <location>
        <begin position="1009"/>
        <end position="1019"/>
    </location>
</feature>
<feature type="compositionally biased region" description="Polar residues" evidence="7">
    <location>
        <begin position="236"/>
        <end position="249"/>
    </location>
</feature>
<feature type="domain" description="Response regulatory" evidence="9">
    <location>
        <begin position="1034"/>
        <end position="1174"/>
    </location>
</feature>
<dbReference type="SMART" id="SM00387">
    <property type="entry name" value="HATPase_c"/>
    <property type="match status" value="1"/>
</dbReference>
<protein>
    <recommendedName>
        <fullName evidence="2">histidine kinase</fullName>
        <ecNumber evidence="2">2.7.13.3</ecNumber>
    </recommendedName>
</protein>
<dbReference type="InterPro" id="IPR001789">
    <property type="entry name" value="Sig_transdc_resp-reg_receiver"/>
</dbReference>
<dbReference type="AlphaFoldDB" id="N1PMP7"/>
<evidence type="ECO:0000259" key="8">
    <source>
        <dbReference type="PROSITE" id="PS50109"/>
    </source>
</evidence>
<dbReference type="eggNOG" id="KOG0519">
    <property type="taxonomic scope" value="Eukaryota"/>
</dbReference>
<dbReference type="Pfam" id="PF02518">
    <property type="entry name" value="HATPase_c"/>
    <property type="match status" value="1"/>
</dbReference>
<dbReference type="SMART" id="SM00065">
    <property type="entry name" value="GAF"/>
    <property type="match status" value="1"/>
</dbReference>
<dbReference type="InterPro" id="IPR011006">
    <property type="entry name" value="CheY-like_superfamily"/>
</dbReference>
<dbReference type="SUPFAM" id="SSF47384">
    <property type="entry name" value="Homodimeric domain of signal transducing histidine kinase"/>
    <property type="match status" value="1"/>
</dbReference>
<reference evidence="10 11" key="2">
    <citation type="journal article" date="2012" name="PLoS Pathog.">
        <title>Diverse lifestyles and strategies of plant pathogenesis encoded in the genomes of eighteen Dothideomycetes fungi.</title>
        <authorList>
            <person name="Ohm R.A."/>
            <person name="Feau N."/>
            <person name="Henrissat B."/>
            <person name="Schoch C.L."/>
            <person name="Horwitz B.A."/>
            <person name="Barry K.W."/>
            <person name="Condon B.J."/>
            <person name="Copeland A.C."/>
            <person name="Dhillon B."/>
            <person name="Glaser F."/>
            <person name="Hesse C.N."/>
            <person name="Kosti I."/>
            <person name="LaButti K."/>
            <person name="Lindquist E.A."/>
            <person name="Lucas S."/>
            <person name="Salamov A.A."/>
            <person name="Bradshaw R.E."/>
            <person name="Ciuffetti L."/>
            <person name="Hamelin R.C."/>
            <person name="Kema G.H.J."/>
            <person name="Lawrence C."/>
            <person name="Scott J.A."/>
            <person name="Spatafora J.W."/>
            <person name="Turgeon B.G."/>
            <person name="de Wit P.J.G.M."/>
            <person name="Zhong S."/>
            <person name="Goodwin S.B."/>
            <person name="Grigoriev I.V."/>
        </authorList>
    </citation>
    <scope>NUCLEOTIDE SEQUENCE [LARGE SCALE GENOMIC DNA]</scope>
    <source>
        <strain evidence="11">NZE10 / CBS 128990</strain>
    </source>
</reference>
<dbReference type="SUPFAM" id="SSF55781">
    <property type="entry name" value="GAF domain-like"/>
    <property type="match status" value="1"/>
</dbReference>
<dbReference type="GO" id="GO:0000155">
    <property type="term" value="F:phosphorelay sensor kinase activity"/>
    <property type="evidence" value="ECO:0007669"/>
    <property type="project" value="InterPro"/>
</dbReference>
<dbReference type="InterPro" id="IPR036890">
    <property type="entry name" value="HATPase_C_sf"/>
</dbReference>
<dbReference type="PROSITE" id="PS50110">
    <property type="entry name" value="RESPONSE_REGULATORY"/>
    <property type="match status" value="1"/>
</dbReference>
<gene>
    <name evidence="10" type="ORF">DOTSEDRAFT_80025</name>
</gene>
<keyword evidence="11" id="KW-1185">Reference proteome</keyword>
<dbReference type="InterPro" id="IPR003661">
    <property type="entry name" value="HisK_dim/P_dom"/>
</dbReference>
<dbReference type="SUPFAM" id="SSF55874">
    <property type="entry name" value="ATPase domain of HSP90 chaperone/DNA topoisomerase II/histidine kinase"/>
    <property type="match status" value="1"/>
</dbReference>
<evidence type="ECO:0000313" key="11">
    <source>
        <dbReference type="Proteomes" id="UP000016933"/>
    </source>
</evidence>
<dbReference type="InterPro" id="IPR004358">
    <property type="entry name" value="Sig_transdc_His_kin-like_C"/>
</dbReference>
<feature type="region of interest" description="Disordered" evidence="7">
    <location>
        <begin position="969"/>
        <end position="988"/>
    </location>
</feature>
<evidence type="ECO:0000313" key="10">
    <source>
        <dbReference type="EMBL" id="EME44193.1"/>
    </source>
</evidence>
<accession>N1PMP7</accession>
<feature type="compositionally biased region" description="Polar residues" evidence="7">
    <location>
        <begin position="973"/>
        <end position="984"/>
    </location>
</feature>
<dbReference type="Pfam" id="PF01590">
    <property type="entry name" value="GAF"/>
    <property type="match status" value="1"/>
</dbReference>
<keyword evidence="4" id="KW-0808">Transferase</keyword>
<dbReference type="PANTHER" id="PTHR43047:SF72">
    <property type="entry name" value="OSMOSENSING HISTIDINE PROTEIN KINASE SLN1"/>
    <property type="match status" value="1"/>
</dbReference>
<dbReference type="InterPro" id="IPR029016">
    <property type="entry name" value="GAF-like_dom_sf"/>
</dbReference>
<dbReference type="OrthoDB" id="303614at2759"/>
<sequence>MRGSRTDKVAASSRDVSLTAFAQLVALRLNVKRALVSLFDKNSQYVLAEATQTLSLQDDEVHDEGDGLNWGNTVMSRGDDFASETLKLAKRLKHETGAGAADAALTIPDFEKHDRFSDHPHVLGAPFLRSFAGVPLLAPSGFPIGTLSIMHDQARPQGLTQDQLTFMRDVGISVMEHIEMKRIETASWRGTRMVNGLSRFMEGKDSVDEDELPEGNEPGTLAKRQDLETSKLGASARTQALNSATNIERMSSARDSKSWRTQTSKSRRDHAVAAPPIEARRASRPGFDPLQTSTPRSGSSSRCAWGNQNDAQSGPSALQENTVSKDAPQAFGRAASIIRQAMNIAGVIFLDASAKEFGSLRSPGAGTVNSDTSETGSTDGEESGQEKGSFLSASTSKPCRYLGTSYQASEDGTIDVFHHHVPERFLRSVLRRYPQGKIYNFSDDGLLPSDDGSDSSTSLDKSTKEAGEKPRKPRRSSYTDSLELQNVFPGARALGVMPMWDALRGRFFAGAVVWTYDRQRLFSFQEDLNYLGAFCDVVMAEVTRLDIQADVRAKVSFISSISHELRSPLHGILGGVEVLQEEGEDVASRQQMISMIDTCGRSLLDIVNNLLEHAYETTLSKHGRAGVERRRKEKLSNTSQDVHDLAQLVEEVLDSALWQTPQPAPRSQSSESIAVLNSLISHEPLKVTLDVDIDNLPDTGWSFHVNAGAFRRLLQNLTMNAIKYTDQGGYFKVGLSVSRSSPEYKFRTVILVCTDSGRGMSEEYLRNGLYQAFHQEDSHTEGTGLGLNLVKGLIEGMAGSIDVRSTKGKGTTITLRLPLTPGQPTEDWEPYHDRQNRVKGLKYSLIGFGASANQGTRAATASDILKETVEKAFTDSGMGKCDDSANENHDPDIYVLTGARAMIAASAMATEKQAFQTKPCIIFCDSISSSRATTAICSGYFAQAQAVAQPLGPTKLIKAVIACFDKAPADPNPQRTTSSASGNPQHKRQQFAFQTPVREFSEMSWTQTFEDRSRSREPSPRASARPSIRADASAVLIVDDNPVNLHLLQRYIKKIGRVDVGATNGQEALEAYERSHRPQNNDETEEMSTPTEQANLPVSVIFTDITMPIMDGLESTRRIRAFERAGGLEPAMVVALTAMASPQARQEAYGSGVDLFLTKPVRFKKIEQMFKDWEAEMGEGRVREA</sequence>
<dbReference type="OMA" id="FDRHTQY"/>
<evidence type="ECO:0000256" key="5">
    <source>
        <dbReference type="ARBA" id="ARBA00022777"/>
    </source>
</evidence>
<reference evidence="11" key="1">
    <citation type="journal article" date="2012" name="PLoS Genet.">
        <title>The genomes of the fungal plant pathogens Cladosporium fulvum and Dothistroma septosporum reveal adaptation to different hosts and lifestyles but also signatures of common ancestry.</title>
        <authorList>
            <person name="de Wit P.J.G.M."/>
            <person name="van der Burgt A."/>
            <person name="Oekmen B."/>
            <person name="Stergiopoulos I."/>
            <person name="Abd-Elsalam K.A."/>
            <person name="Aerts A.L."/>
            <person name="Bahkali A.H."/>
            <person name="Beenen H.G."/>
            <person name="Chettri P."/>
            <person name="Cox M.P."/>
            <person name="Datema E."/>
            <person name="de Vries R.P."/>
            <person name="Dhillon B."/>
            <person name="Ganley A.R."/>
            <person name="Griffiths S.A."/>
            <person name="Guo Y."/>
            <person name="Hamelin R.C."/>
            <person name="Henrissat B."/>
            <person name="Kabir M.S."/>
            <person name="Jashni M.K."/>
            <person name="Kema G."/>
            <person name="Klaubauf S."/>
            <person name="Lapidus A."/>
            <person name="Levasseur A."/>
            <person name="Lindquist E."/>
            <person name="Mehrabi R."/>
            <person name="Ohm R.A."/>
            <person name="Owen T.J."/>
            <person name="Salamov A."/>
            <person name="Schwelm A."/>
            <person name="Schijlen E."/>
            <person name="Sun H."/>
            <person name="van den Burg H.A."/>
            <person name="van Ham R.C.H.J."/>
            <person name="Zhang S."/>
            <person name="Goodwin S.B."/>
            <person name="Grigoriev I.V."/>
            <person name="Collemare J."/>
            <person name="Bradshaw R.E."/>
        </authorList>
    </citation>
    <scope>NUCLEOTIDE SEQUENCE [LARGE SCALE GENOMIC DNA]</scope>
    <source>
        <strain evidence="11">NZE10 / CBS 128990</strain>
    </source>
</reference>
<dbReference type="Pfam" id="PF00512">
    <property type="entry name" value="HisKA"/>
    <property type="match status" value="1"/>
</dbReference>
<dbReference type="CDD" id="cd00082">
    <property type="entry name" value="HisKA"/>
    <property type="match status" value="1"/>
</dbReference>
<dbReference type="InterPro" id="IPR036097">
    <property type="entry name" value="HisK_dim/P_sf"/>
</dbReference>
<evidence type="ECO:0000256" key="4">
    <source>
        <dbReference type="ARBA" id="ARBA00022679"/>
    </source>
</evidence>
<dbReference type="EMBL" id="KB446539">
    <property type="protein sequence ID" value="EME44193.1"/>
    <property type="molecule type" value="Genomic_DNA"/>
</dbReference>
<feature type="modified residue" description="4-aspartylphosphate" evidence="6">
    <location>
        <position position="1104"/>
    </location>
</feature>
<feature type="region of interest" description="Disordered" evidence="7">
    <location>
        <begin position="449"/>
        <end position="478"/>
    </location>
</feature>
<dbReference type="PANTHER" id="PTHR43047">
    <property type="entry name" value="TWO-COMPONENT HISTIDINE PROTEIN KINASE"/>
    <property type="match status" value="1"/>
</dbReference>
<dbReference type="SMART" id="SM00388">
    <property type="entry name" value="HisKA"/>
    <property type="match status" value="1"/>
</dbReference>
<name>N1PMP7_DOTSN</name>
<proteinExistence type="predicted"/>
<feature type="region of interest" description="Disordered" evidence="7">
    <location>
        <begin position="1072"/>
        <end position="1091"/>
    </location>
</feature>
<dbReference type="Gene3D" id="3.30.565.10">
    <property type="entry name" value="Histidine kinase-like ATPase, C-terminal domain"/>
    <property type="match status" value="1"/>
</dbReference>
<dbReference type="Pfam" id="PF00072">
    <property type="entry name" value="Response_reg"/>
    <property type="match status" value="1"/>
</dbReference>
<dbReference type="Gene3D" id="3.40.50.2300">
    <property type="match status" value="1"/>
</dbReference>
<dbReference type="GO" id="GO:0009927">
    <property type="term" value="F:histidine phosphotransfer kinase activity"/>
    <property type="evidence" value="ECO:0007669"/>
    <property type="project" value="TreeGrafter"/>
</dbReference>
<feature type="region of interest" description="Disordered" evidence="7">
    <location>
        <begin position="360"/>
        <end position="392"/>
    </location>
</feature>
<organism evidence="10 11">
    <name type="scientific">Dothistroma septosporum (strain NZE10 / CBS 128990)</name>
    <name type="common">Red band needle blight fungus</name>
    <name type="synonym">Mycosphaerella pini</name>
    <dbReference type="NCBI Taxonomy" id="675120"/>
    <lineage>
        <taxon>Eukaryota</taxon>
        <taxon>Fungi</taxon>
        <taxon>Dikarya</taxon>
        <taxon>Ascomycota</taxon>
        <taxon>Pezizomycotina</taxon>
        <taxon>Dothideomycetes</taxon>
        <taxon>Dothideomycetidae</taxon>
        <taxon>Mycosphaerellales</taxon>
        <taxon>Mycosphaerellaceae</taxon>
        <taxon>Dothistroma</taxon>
    </lineage>
</organism>
<evidence type="ECO:0000256" key="2">
    <source>
        <dbReference type="ARBA" id="ARBA00012438"/>
    </source>
</evidence>
<dbReference type="STRING" id="675120.N1PMP7"/>
<evidence type="ECO:0000256" key="7">
    <source>
        <dbReference type="SAM" id="MobiDB-lite"/>
    </source>
</evidence>
<keyword evidence="5" id="KW-0418">Kinase</keyword>
<evidence type="ECO:0000256" key="6">
    <source>
        <dbReference type="PROSITE-ProRule" id="PRU00169"/>
    </source>
</evidence>
<evidence type="ECO:0000256" key="3">
    <source>
        <dbReference type="ARBA" id="ARBA00022553"/>
    </source>
</evidence>
<dbReference type="SMART" id="SM00448">
    <property type="entry name" value="REC"/>
    <property type="match status" value="1"/>
</dbReference>